<proteinExistence type="predicted"/>
<evidence type="ECO:0000313" key="2">
    <source>
        <dbReference type="Proteomes" id="UP000814140"/>
    </source>
</evidence>
<reference evidence="1" key="2">
    <citation type="journal article" date="2022" name="New Phytol.">
        <title>Evolutionary transition to the ectomycorrhizal habit in the genomes of a hyperdiverse lineage of mushroom-forming fungi.</title>
        <authorList>
            <person name="Looney B."/>
            <person name="Miyauchi S."/>
            <person name="Morin E."/>
            <person name="Drula E."/>
            <person name="Courty P.E."/>
            <person name="Kohler A."/>
            <person name="Kuo A."/>
            <person name="LaButti K."/>
            <person name="Pangilinan J."/>
            <person name="Lipzen A."/>
            <person name="Riley R."/>
            <person name="Andreopoulos W."/>
            <person name="He G."/>
            <person name="Johnson J."/>
            <person name="Nolan M."/>
            <person name="Tritt A."/>
            <person name="Barry K.W."/>
            <person name="Grigoriev I.V."/>
            <person name="Nagy L.G."/>
            <person name="Hibbett D."/>
            <person name="Henrissat B."/>
            <person name="Matheny P.B."/>
            <person name="Labbe J."/>
            <person name="Martin F.M."/>
        </authorList>
    </citation>
    <scope>NUCLEOTIDE SEQUENCE</scope>
    <source>
        <strain evidence="1">HHB10654</strain>
    </source>
</reference>
<evidence type="ECO:0000313" key="1">
    <source>
        <dbReference type="EMBL" id="KAI0059612.1"/>
    </source>
</evidence>
<reference evidence="1" key="1">
    <citation type="submission" date="2021-03" db="EMBL/GenBank/DDBJ databases">
        <authorList>
            <consortium name="DOE Joint Genome Institute"/>
            <person name="Ahrendt S."/>
            <person name="Looney B.P."/>
            <person name="Miyauchi S."/>
            <person name="Morin E."/>
            <person name="Drula E."/>
            <person name="Courty P.E."/>
            <person name="Chicoki N."/>
            <person name="Fauchery L."/>
            <person name="Kohler A."/>
            <person name="Kuo A."/>
            <person name="Labutti K."/>
            <person name="Pangilinan J."/>
            <person name="Lipzen A."/>
            <person name="Riley R."/>
            <person name="Andreopoulos W."/>
            <person name="He G."/>
            <person name="Johnson J."/>
            <person name="Barry K.W."/>
            <person name="Grigoriev I.V."/>
            <person name="Nagy L."/>
            <person name="Hibbett D."/>
            <person name="Henrissat B."/>
            <person name="Matheny P.B."/>
            <person name="Labbe J."/>
            <person name="Martin F."/>
        </authorList>
    </citation>
    <scope>NUCLEOTIDE SEQUENCE</scope>
    <source>
        <strain evidence="1">HHB10654</strain>
    </source>
</reference>
<accession>A0ACB8STS7</accession>
<organism evidence="1 2">
    <name type="scientific">Artomyces pyxidatus</name>
    <dbReference type="NCBI Taxonomy" id="48021"/>
    <lineage>
        <taxon>Eukaryota</taxon>
        <taxon>Fungi</taxon>
        <taxon>Dikarya</taxon>
        <taxon>Basidiomycota</taxon>
        <taxon>Agaricomycotina</taxon>
        <taxon>Agaricomycetes</taxon>
        <taxon>Russulales</taxon>
        <taxon>Auriscalpiaceae</taxon>
        <taxon>Artomyces</taxon>
    </lineage>
</organism>
<comment type="caution">
    <text evidence="1">The sequence shown here is derived from an EMBL/GenBank/DDBJ whole genome shotgun (WGS) entry which is preliminary data.</text>
</comment>
<dbReference type="EMBL" id="MU277225">
    <property type="protein sequence ID" value="KAI0059612.1"/>
    <property type="molecule type" value="Genomic_DNA"/>
</dbReference>
<sequence>MWRLMDPVSSTSPEKMDLWATTENFSRRQGQRRDAITCQDRPTGVPAFARTRSGSIGEWSSKDYVEGERRRGSEWKSSRHSRAWALGWGQTAKRKLGAMIEKNHGLRCGVQLGFSIRAAASTPSAYEDGSRDGCLARRPRVVPRSDTCYD</sequence>
<name>A0ACB8STS7_9AGAM</name>
<dbReference type="Proteomes" id="UP000814140">
    <property type="component" value="Unassembled WGS sequence"/>
</dbReference>
<gene>
    <name evidence="1" type="ORF">BV25DRAFT_1057773</name>
</gene>
<protein>
    <submittedName>
        <fullName evidence="1">Uncharacterized protein</fullName>
    </submittedName>
</protein>
<keyword evidence="2" id="KW-1185">Reference proteome</keyword>